<evidence type="ECO:0000313" key="3">
    <source>
        <dbReference type="Proteomes" id="UP000432089"/>
    </source>
</evidence>
<gene>
    <name evidence="2" type="ORF">F6X38_22905</name>
</gene>
<dbReference type="RefSeq" id="WP_150974008.1">
    <property type="nucleotide sequence ID" value="NZ_VZDO01000031.1"/>
</dbReference>
<evidence type="ECO:0000259" key="1">
    <source>
        <dbReference type="Pfam" id="PF06568"/>
    </source>
</evidence>
<dbReference type="Pfam" id="PF06568">
    <property type="entry name" value="YjiS-like"/>
    <property type="match status" value="1"/>
</dbReference>
<keyword evidence="3" id="KW-1185">Reference proteome</keyword>
<accession>A0A7V7PK61</accession>
<protein>
    <submittedName>
        <fullName evidence="2">DUF1127 domain-containing protein</fullName>
    </submittedName>
</protein>
<feature type="domain" description="YjiS-like" evidence="1">
    <location>
        <begin position="3"/>
        <end position="38"/>
    </location>
</feature>
<dbReference type="EMBL" id="VZDO01000031">
    <property type="protein sequence ID" value="KAB0675665.1"/>
    <property type="molecule type" value="Genomic_DNA"/>
</dbReference>
<dbReference type="Proteomes" id="UP000432089">
    <property type="component" value="Unassembled WGS sequence"/>
</dbReference>
<dbReference type="InterPro" id="IPR009506">
    <property type="entry name" value="YjiS-like"/>
</dbReference>
<comment type="caution">
    <text evidence="2">The sequence shown here is derived from an EMBL/GenBank/DDBJ whole genome shotgun (WGS) entry which is preliminary data.</text>
</comment>
<organism evidence="2 3">
    <name type="scientific">Plantimonas leprariae</name>
    <dbReference type="NCBI Taxonomy" id="2615207"/>
    <lineage>
        <taxon>Bacteria</taxon>
        <taxon>Pseudomonadati</taxon>
        <taxon>Pseudomonadota</taxon>
        <taxon>Alphaproteobacteria</taxon>
        <taxon>Hyphomicrobiales</taxon>
        <taxon>Aurantimonadaceae</taxon>
        <taxon>Plantimonas</taxon>
    </lineage>
</organism>
<proteinExistence type="predicted"/>
<dbReference type="AlphaFoldDB" id="A0A7V7PK61"/>
<reference evidence="2 3" key="1">
    <citation type="submission" date="2019-09" db="EMBL/GenBank/DDBJ databases">
        <title>YIM 132180 draft genome.</title>
        <authorList>
            <person name="Zhang K."/>
        </authorList>
    </citation>
    <scope>NUCLEOTIDE SEQUENCE [LARGE SCALE GENOMIC DNA]</scope>
    <source>
        <strain evidence="2 3">YIM 132180</strain>
    </source>
</reference>
<evidence type="ECO:0000313" key="2">
    <source>
        <dbReference type="EMBL" id="KAB0675665.1"/>
    </source>
</evidence>
<name>A0A7V7PK61_9HYPH</name>
<sequence length="47" mass="5494">MNIARTIRTWRRVRETRAGLNRFPNHLLADLGITRADIPAVARRLVR</sequence>